<accession>A0ABT2NJU7</accession>
<sequence length="87" mass="10005">MQFLRSLTLVVPISGVATAFEYNDYTEWQEENQQGTVDQYIQETVETTKLAIDEVLDKLPAWLSIDRDELIGQMETMFAQMRSLVGD</sequence>
<dbReference type="RefSeq" id="WP_261493782.1">
    <property type="nucleotide sequence ID" value="NZ_JAOCQF010000001.1"/>
</dbReference>
<comment type="caution">
    <text evidence="1">The sequence shown here is derived from an EMBL/GenBank/DDBJ whole genome shotgun (WGS) entry which is preliminary data.</text>
</comment>
<name>A0ABT2NJU7_9RHOB</name>
<evidence type="ECO:0000313" key="1">
    <source>
        <dbReference type="EMBL" id="MCT8328348.1"/>
    </source>
</evidence>
<organism evidence="1 2">
    <name type="scientific">Albidovulum sediminis</name>
    <dbReference type="NCBI Taxonomy" id="3066345"/>
    <lineage>
        <taxon>Bacteria</taxon>
        <taxon>Pseudomonadati</taxon>
        <taxon>Pseudomonadota</taxon>
        <taxon>Alphaproteobacteria</taxon>
        <taxon>Rhodobacterales</taxon>
        <taxon>Paracoccaceae</taxon>
        <taxon>Albidovulum</taxon>
    </lineage>
</organism>
<reference evidence="2" key="1">
    <citation type="submission" date="2023-07" db="EMBL/GenBank/DDBJ databases">
        <title>Defluviimonas sediminis sp. nov., isolated from mangrove sediment.</title>
        <authorList>
            <person name="Liu L."/>
            <person name="Li J."/>
            <person name="Huang Y."/>
            <person name="Pan J."/>
            <person name="Li M."/>
        </authorList>
    </citation>
    <scope>NUCLEOTIDE SEQUENCE [LARGE SCALE GENOMIC DNA]</scope>
    <source>
        <strain evidence="2">FT324</strain>
    </source>
</reference>
<evidence type="ECO:0000313" key="2">
    <source>
        <dbReference type="Proteomes" id="UP001205601"/>
    </source>
</evidence>
<protein>
    <submittedName>
        <fullName evidence="1">Uncharacterized protein</fullName>
    </submittedName>
</protein>
<proteinExistence type="predicted"/>
<gene>
    <name evidence="1" type="ORF">N5I32_02355</name>
</gene>
<keyword evidence="2" id="KW-1185">Reference proteome</keyword>
<dbReference type="EMBL" id="JAOCQF010000001">
    <property type="protein sequence ID" value="MCT8328348.1"/>
    <property type="molecule type" value="Genomic_DNA"/>
</dbReference>
<dbReference type="Proteomes" id="UP001205601">
    <property type="component" value="Unassembled WGS sequence"/>
</dbReference>